<dbReference type="AlphaFoldDB" id="A0A4D6LPE8"/>
<proteinExistence type="predicted"/>
<protein>
    <submittedName>
        <fullName evidence="1">Uncharacterized protein</fullName>
    </submittedName>
</protein>
<gene>
    <name evidence="1" type="ORF">DEO72_LG4g988</name>
</gene>
<dbReference type="Proteomes" id="UP000501690">
    <property type="component" value="Linkage Group LG4"/>
</dbReference>
<reference evidence="1 2" key="1">
    <citation type="submission" date="2019-04" db="EMBL/GenBank/DDBJ databases">
        <title>An improved genome assembly and genetic linkage map for asparagus bean, Vigna unguiculata ssp. sesquipedialis.</title>
        <authorList>
            <person name="Xia Q."/>
            <person name="Zhang R."/>
            <person name="Dong Y."/>
        </authorList>
    </citation>
    <scope>NUCLEOTIDE SEQUENCE [LARGE SCALE GENOMIC DNA]</scope>
    <source>
        <tissue evidence="1">Leaf</tissue>
    </source>
</reference>
<sequence length="259" mass="28777">MERWEGNLSEWAAKGGWKGSHREGLNGTLCLIQCHFRFGRKQGRWVIKGESYKLSSLSEGEPETAWRAMHSRQAAHANYVCLGGFWGQRLAVEPRTARRRKGMREFWVIFMNCLALGIKMEQIGKSGNISAGIWEVPELMHRLAARSWPPSDVSDGAEGVLVVIERVLMCQAMARTQWGSGLDGAWRLDRLRQAAATRTVAPGTASAWRCRLSRQAVVADFVSLRRLAPGGTCPPPGGLEAGSAWRHVSPARRFALLQL</sequence>
<accession>A0A4D6LPE8</accession>
<name>A0A4D6LPE8_VIGUN</name>
<evidence type="ECO:0000313" key="2">
    <source>
        <dbReference type="Proteomes" id="UP000501690"/>
    </source>
</evidence>
<evidence type="ECO:0000313" key="1">
    <source>
        <dbReference type="EMBL" id="QCD90036.1"/>
    </source>
</evidence>
<keyword evidence="2" id="KW-1185">Reference proteome</keyword>
<dbReference type="EMBL" id="CP039348">
    <property type="protein sequence ID" value="QCD90036.1"/>
    <property type="molecule type" value="Genomic_DNA"/>
</dbReference>
<organism evidence="1 2">
    <name type="scientific">Vigna unguiculata</name>
    <name type="common">Cowpea</name>
    <dbReference type="NCBI Taxonomy" id="3917"/>
    <lineage>
        <taxon>Eukaryota</taxon>
        <taxon>Viridiplantae</taxon>
        <taxon>Streptophyta</taxon>
        <taxon>Embryophyta</taxon>
        <taxon>Tracheophyta</taxon>
        <taxon>Spermatophyta</taxon>
        <taxon>Magnoliopsida</taxon>
        <taxon>eudicotyledons</taxon>
        <taxon>Gunneridae</taxon>
        <taxon>Pentapetalae</taxon>
        <taxon>rosids</taxon>
        <taxon>fabids</taxon>
        <taxon>Fabales</taxon>
        <taxon>Fabaceae</taxon>
        <taxon>Papilionoideae</taxon>
        <taxon>50 kb inversion clade</taxon>
        <taxon>NPAAA clade</taxon>
        <taxon>indigoferoid/millettioid clade</taxon>
        <taxon>Phaseoleae</taxon>
        <taxon>Vigna</taxon>
    </lineage>
</organism>